<feature type="compositionally biased region" description="Low complexity" evidence="1">
    <location>
        <begin position="284"/>
        <end position="303"/>
    </location>
</feature>
<comment type="caution">
    <text evidence="3">The sequence shown here is derived from an EMBL/GenBank/DDBJ whole genome shotgun (WGS) entry which is preliminary data.</text>
</comment>
<evidence type="ECO:0000259" key="2">
    <source>
        <dbReference type="PROSITE" id="PS50075"/>
    </source>
</evidence>
<evidence type="ECO:0000313" key="3">
    <source>
        <dbReference type="EMBL" id="GIF90253.1"/>
    </source>
</evidence>
<dbReference type="AlphaFoldDB" id="A0A8J3NS92"/>
<dbReference type="Gene3D" id="3.40.50.720">
    <property type="entry name" value="NAD(P)-binding Rossmann-like Domain"/>
    <property type="match status" value="1"/>
</dbReference>
<evidence type="ECO:0000313" key="4">
    <source>
        <dbReference type="Proteomes" id="UP000619293"/>
    </source>
</evidence>
<feature type="compositionally biased region" description="Pro residues" evidence="1">
    <location>
        <begin position="304"/>
        <end position="315"/>
    </location>
</feature>
<evidence type="ECO:0000256" key="1">
    <source>
        <dbReference type="SAM" id="MobiDB-lite"/>
    </source>
</evidence>
<feature type="region of interest" description="Disordered" evidence="1">
    <location>
        <begin position="114"/>
        <end position="134"/>
    </location>
</feature>
<dbReference type="Gene3D" id="1.10.1200.10">
    <property type="entry name" value="ACP-like"/>
    <property type="match status" value="1"/>
</dbReference>
<protein>
    <recommendedName>
        <fullName evidence="2">Carrier domain-containing protein</fullName>
    </recommendedName>
</protein>
<sequence>MGTLFARSGPGELWGGAADPVDTVAVQLMIGATSILSAEIWDRIDSPPGLPAQRPAYRAAVLAALAARHLLGRGVVTASVIGSRDAAQLHTTVLARHVPGISHLSVYLTDGAAGPQRAARHDTSDHDTRPHRDLLHRQPSDRQVFDAQLVEELELAGIVLAPAASPAESAFGANLIVITDPVGYAAGDPPAAMHLAKGALLVNVSGQDLPPAVLAQVNQVFVDDLTLPDTTAGLGPTTDTVRRHHRGAHRIAGDLRQVVLGENAGRADPDQVLLVELLSSRTAAAGPAHPADGAPAHPGAANPPHQPAPATPPVAPRKGPHMSHEAEIRQFIVTTFAPDVPAEQLQADLDLLDNGLVDSLGLLRLIAWVADRYHIAVEDQNISPAQFSSVASIAAFVEEAHSLV</sequence>
<dbReference type="SUPFAM" id="SSF47336">
    <property type="entry name" value="ACP-like"/>
    <property type="match status" value="1"/>
</dbReference>
<feature type="domain" description="Carrier" evidence="2">
    <location>
        <begin position="323"/>
        <end position="401"/>
    </location>
</feature>
<dbReference type="Proteomes" id="UP000619293">
    <property type="component" value="Unassembled WGS sequence"/>
</dbReference>
<feature type="region of interest" description="Disordered" evidence="1">
    <location>
        <begin position="284"/>
        <end position="323"/>
    </location>
</feature>
<proteinExistence type="predicted"/>
<dbReference type="RefSeq" id="WP_203736284.1">
    <property type="nucleotide sequence ID" value="NZ_BAAALB010000009.1"/>
</dbReference>
<dbReference type="PROSITE" id="PS50075">
    <property type="entry name" value="CARRIER"/>
    <property type="match status" value="1"/>
</dbReference>
<name>A0A8J3NS92_9ACTN</name>
<dbReference type="InterPro" id="IPR036291">
    <property type="entry name" value="NAD(P)-bd_dom_sf"/>
</dbReference>
<feature type="compositionally biased region" description="Basic and acidic residues" evidence="1">
    <location>
        <begin position="119"/>
        <end position="134"/>
    </location>
</feature>
<gene>
    <name evidence="3" type="ORF">Cch02nite_36970</name>
</gene>
<dbReference type="InterPro" id="IPR036736">
    <property type="entry name" value="ACP-like_sf"/>
</dbReference>
<accession>A0A8J3NS92</accession>
<dbReference type="SUPFAM" id="SSF51735">
    <property type="entry name" value="NAD(P)-binding Rossmann-fold domains"/>
    <property type="match status" value="1"/>
</dbReference>
<organism evidence="3 4">
    <name type="scientific">Catellatospora chokoriensis</name>
    <dbReference type="NCBI Taxonomy" id="310353"/>
    <lineage>
        <taxon>Bacteria</taxon>
        <taxon>Bacillati</taxon>
        <taxon>Actinomycetota</taxon>
        <taxon>Actinomycetes</taxon>
        <taxon>Micromonosporales</taxon>
        <taxon>Micromonosporaceae</taxon>
        <taxon>Catellatospora</taxon>
    </lineage>
</organism>
<dbReference type="EMBL" id="BONG01000021">
    <property type="protein sequence ID" value="GIF90253.1"/>
    <property type="molecule type" value="Genomic_DNA"/>
</dbReference>
<dbReference type="Pfam" id="PF00550">
    <property type="entry name" value="PP-binding"/>
    <property type="match status" value="1"/>
</dbReference>
<keyword evidence="4" id="KW-1185">Reference proteome</keyword>
<reference evidence="3 4" key="1">
    <citation type="submission" date="2021-01" db="EMBL/GenBank/DDBJ databases">
        <title>Whole genome shotgun sequence of Catellatospora chokoriensis NBRC 107358.</title>
        <authorList>
            <person name="Komaki H."/>
            <person name="Tamura T."/>
        </authorList>
    </citation>
    <scope>NUCLEOTIDE SEQUENCE [LARGE SCALE GENOMIC DNA]</scope>
    <source>
        <strain evidence="3 4">NBRC 107358</strain>
    </source>
</reference>
<dbReference type="InterPro" id="IPR009081">
    <property type="entry name" value="PP-bd_ACP"/>
</dbReference>